<keyword evidence="2" id="KW-0067">ATP-binding</keyword>
<proteinExistence type="predicted"/>
<evidence type="ECO:0000259" key="1">
    <source>
        <dbReference type="Pfam" id="PF01935"/>
    </source>
</evidence>
<gene>
    <name evidence="2" type="ORF">SAMN05421835_109131</name>
</gene>
<dbReference type="SUPFAM" id="SSF52540">
    <property type="entry name" value="P-loop containing nucleoside triphosphate hydrolases"/>
    <property type="match status" value="1"/>
</dbReference>
<dbReference type="EMBL" id="FORP01000009">
    <property type="protein sequence ID" value="SFJ83948.1"/>
    <property type="molecule type" value="Genomic_DNA"/>
</dbReference>
<feature type="domain" description="Helicase HerA central" evidence="1">
    <location>
        <begin position="306"/>
        <end position="380"/>
    </location>
</feature>
<evidence type="ECO:0000313" key="2">
    <source>
        <dbReference type="EMBL" id="SFJ83948.1"/>
    </source>
</evidence>
<dbReference type="STRING" id="115433.SAMN05421835_109131"/>
<dbReference type="InterPro" id="IPR051162">
    <property type="entry name" value="T4SS_component"/>
</dbReference>
<accession>A0A1I3UKA0</accession>
<keyword evidence="2" id="KW-0547">Nucleotide-binding</keyword>
<protein>
    <submittedName>
        <fullName evidence="2">DNA helicase HerA, contains HAS-barrel and ATPase domains</fullName>
    </submittedName>
</protein>
<keyword evidence="2" id="KW-0347">Helicase</keyword>
<organism evidence="2 3">
    <name type="scientific">Amycolatopsis sacchari</name>
    <dbReference type="NCBI Taxonomy" id="115433"/>
    <lineage>
        <taxon>Bacteria</taxon>
        <taxon>Bacillati</taxon>
        <taxon>Actinomycetota</taxon>
        <taxon>Actinomycetes</taxon>
        <taxon>Pseudonocardiales</taxon>
        <taxon>Pseudonocardiaceae</taxon>
        <taxon>Amycolatopsis</taxon>
    </lineage>
</organism>
<dbReference type="GO" id="GO:0004386">
    <property type="term" value="F:helicase activity"/>
    <property type="evidence" value="ECO:0007669"/>
    <property type="project" value="UniProtKB-KW"/>
</dbReference>
<dbReference type="Pfam" id="PF01935">
    <property type="entry name" value="DUF87"/>
    <property type="match status" value="1"/>
</dbReference>
<dbReference type="Gene3D" id="3.40.50.300">
    <property type="entry name" value="P-loop containing nucleotide triphosphate hydrolases"/>
    <property type="match status" value="2"/>
</dbReference>
<dbReference type="InterPro" id="IPR002789">
    <property type="entry name" value="HerA_central"/>
</dbReference>
<dbReference type="Proteomes" id="UP000199025">
    <property type="component" value="Unassembled WGS sequence"/>
</dbReference>
<dbReference type="PANTHER" id="PTHR30121">
    <property type="entry name" value="UNCHARACTERIZED PROTEIN YJGR-RELATED"/>
    <property type="match status" value="1"/>
</dbReference>
<reference evidence="2 3" key="1">
    <citation type="submission" date="2016-10" db="EMBL/GenBank/DDBJ databases">
        <authorList>
            <person name="de Groot N.N."/>
        </authorList>
    </citation>
    <scope>NUCLEOTIDE SEQUENCE [LARGE SCALE GENOMIC DNA]</scope>
    <source>
        <strain evidence="2 3">DSM 44468</strain>
    </source>
</reference>
<name>A0A1I3UKA0_9PSEU</name>
<dbReference type="PANTHER" id="PTHR30121:SF6">
    <property type="entry name" value="SLR6007 PROTEIN"/>
    <property type="match status" value="1"/>
</dbReference>
<dbReference type="InterPro" id="IPR027417">
    <property type="entry name" value="P-loop_NTPase"/>
</dbReference>
<dbReference type="RefSeq" id="WP_091508737.1">
    <property type="nucleotide sequence ID" value="NZ_FORP01000009.1"/>
</dbReference>
<dbReference type="AlphaFoldDB" id="A0A1I3UKA0"/>
<sequence>MVPAGLRFHRLVSVPGTAAGLVAALTAAHAELSVVDGALLAVAWQRRVRGGPVELLVGGAPRFPPAGGGDGPVLYPPGSTGREVEPEPVLEAWRSTPFWLDCHGRSDPLWLAPSDREDARRGGFADCVAHLGEPFTWLVLAEPAPAARVEAELAELTRRIPALRQRENSELDRVALQRAQDRYLELSRTVPVGTWEVRIAVGAPDSATCRRVAALLCAAGELDGLPYLLVPGPEPKPFESLGAGEPLHATAELLAALTGPPRRELPGIRVVEPVRFDVTPERDGDLVLGEVLDNADQPAGDFAVTTGTLNRHVFVAGATGSGKSQTTRHLLERLHEAGIPWLVLEPAKAEYARMAGRIGPAEVAVIRPGAPGAVPLSVNPLEPEPGFPLATHIDLVRALFLAAFEATEPFPQVLAAALNRSYTDLGWDTALGVSRFPHATPRYPDLGDLQRTALDVVSGIGYGQEVTDNVRGFIDVRLSSLRMGTPGRFFTGGHPLDVGDLVRRNVVVEIEDVGNDADAAFLTGAVLIRLHEHLRVGRGGHDGRLRHVTVVEEAHRLLKRTAPGSPAAQAVELFTALLAEIRAYGEGIVIAEQIPAKIVPDVLKNTALKIVHRLPAADDRAAVGATMNLDDAQSRHVVSLPPGRAAVFADGMDRPLRIQVPLGEHRESGAPPTGRVAHSRPASPACPTACAADPCTLRELTENTRADRDPELALWLELLTAAHVLGYPEPRPQRWWLDRLVAGTGARALACSIAQLALGAVRRRYPGLVEHYQPEDLARHVGARARAQVDGDSVRCDGSEVQWQAGLFRWRDVFVAFAAADYDPGEPHPLTAQWRARGLDLSDVPAREQLLDLQRLPLSRTTDRTAIDGSGDPPEHRRLAALLSRPGPPMRRFIEATRFLSFSSAWPLHRLYPAEWAEHEEKSDE</sequence>
<keyword evidence="2" id="KW-0378">Hydrolase</keyword>
<dbReference type="OrthoDB" id="9758751at2"/>
<keyword evidence="3" id="KW-1185">Reference proteome</keyword>
<evidence type="ECO:0000313" key="3">
    <source>
        <dbReference type="Proteomes" id="UP000199025"/>
    </source>
</evidence>